<dbReference type="Pfam" id="PF13439">
    <property type="entry name" value="Glyco_transf_4"/>
    <property type="match status" value="2"/>
</dbReference>
<dbReference type="Proteomes" id="UP001144396">
    <property type="component" value="Unassembled WGS sequence"/>
</dbReference>
<dbReference type="CDD" id="cd03801">
    <property type="entry name" value="GT4_PimA-like"/>
    <property type="match status" value="1"/>
</dbReference>
<evidence type="ECO:0000313" key="5">
    <source>
        <dbReference type="EMBL" id="GLI27365.1"/>
    </source>
</evidence>
<keyword evidence="2" id="KW-0808">Transferase</keyword>
<dbReference type="SUPFAM" id="SSF53756">
    <property type="entry name" value="UDP-Glycosyltransferase/glycogen phosphorylase"/>
    <property type="match status" value="2"/>
</dbReference>
<dbReference type="GO" id="GO:0016757">
    <property type="term" value="F:glycosyltransferase activity"/>
    <property type="evidence" value="ECO:0007669"/>
    <property type="project" value="UniProtKB-KW"/>
</dbReference>
<feature type="domain" description="Glycosyl transferase family 1" evidence="3">
    <location>
        <begin position="544"/>
        <end position="702"/>
    </location>
</feature>
<keyword evidence="6" id="KW-1185">Reference proteome</keyword>
<accession>A0A9W6CXA9</accession>
<feature type="domain" description="Glycosyl transferase family 1" evidence="3">
    <location>
        <begin position="190"/>
        <end position="332"/>
    </location>
</feature>
<evidence type="ECO:0008006" key="7">
    <source>
        <dbReference type="Google" id="ProtNLM"/>
    </source>
</evidence>
<dbReference type="Gene3D" id="3.40.50.2000">
    <property type="entry name" value="Glycogen Phosphorylase B"/>
    <property type="match status" value="4"/>
</dbReference>
<dbReference type="PANTHER" id="PTHR12526:SF637">
    <property type="entry name" value="GLYCOSYLTRANSFERASE EPSF-RELATED"/>
    <property type="match status" value="1"/>
</dbReference>
<gene>
    <name evidence="5" type="ORF">ARHIZOSPH14_16070</name>
</gene>
<evidence type="ECO:0000259" key="4">
    <source>
        <dbReference type="Pfam" id="PF13439"/>
    </source>
</evidence>
<reference evidence="5" key="1">
    <citation type="submission" date="2022-12" db="EMBL/GenBank/DDBJ databases">
        <title>Reference genome sequencing for broad-spectrum identification of bacterial and archaeal isolates by mass spectrometry.</title>
        <authorList>
            <person name="Sekiguchi Y."/>
            <person name="Tourlousse D.M."/>
        </authorList>
    </citation>
    <scope>NUCLEOTIDE SEQUENCE</scope>
    <source>
        <strain evidence="5">14</strain>
    </source>
</reference>
<dbReference type="Pfam" id="PF00534">
    <property type="entry name" value="Glycos_transf_1"/>
    <property type="match status" value="2"/>
</dbReference>
<comment type="caution">
    <text evidence="5">The sequence shown here is derived from an EMBL/GenBank/DDBJ whole genome shotgun (WGS) entry which is preliminary data.</text>
</comment>
<protein>
    <recommendedName>
        <fullName evidence="7">D-inositol 3-phosphate glycosyltransferase</fullName>
    </recommendedName>
</protein>
<organism evidence="5 6">
    <name type="scientific">Agromyces rhizosphaerae</name>
    <dbReference type="NCBI Taxonomy" id="88374"/>
    <lineage>
        <taxon>Bacteria</taxon>
        <taxon>Bacillati</taxon>
        <taxon>Actinomycetota</taxon>
        <taxon>Actinomycetes</taxon>
        <taxon>Micrococcales</taxon>
        <taxon>Microbacteriaceae</taxon>
        <taxon>Agromyces</taxon>
    </lineage>
</organism>
<dbReference type="InterPro" id="IPR028098">
    <property type="entry name" value="Glyco_trans_4-like_N"/>
</dbReference>
<dbReference type="AlphaFoldDB" id="A0A9W6CXA9"/>
<proteinExistence type="predicted"/>
<evidence type="ECO:0000256" key="2">
    <source>
        <dbReference type="ARBA" id="ARBA00022679"/>
    </source>
</evidence>
<sequence>MTRIVQIAPTIEPGSGVAGVAFNLEREFRAAGVEVERYTSADAGRPLGGSGGGPAIVTHLERARNVVWFSTVGTRRARSFLAARPDAISICHNDVMTGDVYVNHGLLQEAMRARGNFAWRMLRNPVHLYTALRDRIRYRSRRHRAVVALTSRESELLVEEYGRVRAPIRVIPNGVDVERFRPPTAEERASARAAVDIPDDRTVAVFVGHEFDRKGLPIAIEALGGAPSVTLLVVGGTDDMIRRARARARRVGVADRVVFVGTHPDPVPFLWAADALVLPSAYEANALVVLEALACGLPVVSTRVGFAPDILVDGENGYLVDRDPASVAARLDALDWRGPRTVADWHARARATAERYSWPAIAREYLALVDELRSAPEPHPRGPLRIVHAIRSDGFSGVEQFVLRLARAQAADGHRVLVVGGDTARMRGALAGSGVAHVPAVRTVDVTRALLRHARGADVVNTHMTAADVGAVAALALVLRPRRPVVVATRHFAKARGSIGPVPIAALVGRVIDAQLAISDVVADAVDGDSTVVHPGLDPRPDVDAADRERIVLMAQRLQPEKHTEVGIRAFAESGIASEGWRMQVAGTGPERDALERLAASLGIADAVEFLGFRTDLPELMDRSGMLVASCPFEHFGLTVLESMASGLPVVAAGAAGHLDMLDGLDPRALFAPDDIGAAASALRSLAGDAEGRAALGTAERERQRRDFSMRAQVDATEAVYRSVR</sequence>
<evidence type="ECO:0000313" key="6">
    <source>
        <dbReference type="Proteomes" id="UP001144396"/>
    </source>
</evidence>
<feature type="domain" description="Glycosyltransferase subfamily 4-like N-terminal" evidence="4">
    <location>
        <begin position="396"/>
        <end position="538"/>
    </location>
</feature>
<dbReference type="InterPro" id="IPR001296">
    <property type="entry name" value="Glyco_trans_1"/>
</dbReference>
<evidence type="ECO:0000259" key="3">
    <source>
        <dbReference type="Pfam" id="PF00534"/>
    </source>
</evidence>
<dbReference type="PANTHER" id="PTHR12526">
    <property type="entry name" value="GLYCOSYLTRANSFERASE"/>
    <property type="match status" value="1"/>
</dbReference>
<keyword evidence="1" id="KW-0328">Glycosyltransferase</keyword>
<dbReference type="EMBL" id="BSDP01000001">
    <property type="protein sequence ID" value="GLI27365.1"/>
    <property type="molecule type" value="Genomic_DNA"/>
</dbReference>
<feature type="domain" description="Glycosyltransferase subfamily 4-like N-terminal" evidence="4">
    <location>
        <begin position="15"/>
        <end position="179"/>
    </location>
</feature>
<name>A0A9W6CXA9_9MICO</name>
<evidence type="ECO:0000256" key="1">
    <source>
        <dbReference type="ARBA" id="ARBA00022676"/>
    </source>
</evidence>